<dbReference type="InterPro" id="IPR041678">
    <property type="entry name" value="TetR_C_16"/>
</dbReference>
<dbReference type="PANTHER" id="PTHR30055">
    <property type="entry name" value="HTH-TYPE TRANSCRIPTIONAL REGULATOR RUTR"/>
    <property type="match status" value="1"/>
</dbReference>
<dbReference type="InterPro" id="IPR009057">
    <property type="entry name" value="Homeodomain-like_sf"/>
</dbReference>
<dbReference type="SUPFAM" id="SSF48498">
    <property type="entry name" value="Tetracyclin repressor-like, C-terminal domain"/>
    <property type="match status" value="1"/>
</dbReference>
<name>A0ABV6A814_9PSEU</name>
<evidence type="ECO:0000256" key="3">
    <source>
        <dbReference type="ARBA" id="ARBA00023163"/>
    </source>
</evidence>
<comment type="caution">
    <text evidence="6">The sequence shown here is derived from an EMBL/GenBank/DDBJ whole genome shotgun (WGS) entry which is preliminary data.</text>
</comment>
<dbReference type="Proteomes" id="UP001589693">
    <property type="component" value="Unassembled WGS sequence"/>
</dbReference>
<proteinExistence type="predicted"/>
<evidence type="ECO:0000313" key="7">
    <source>
        <dbReference type="Proteomes" id="UP001589693"/>
    </source>
</evidence>
<sequence length="196" mass="21155">MPQNPAQPRRRDAAATRAALLKAAGELFAERGYDRTTVRDIAARAGVNQALLFRYFGTKEELFNAVVASRGMDLLNAGPVAELPRRLLEVFLTDTPEGVDHPIQAMLRSAALGSESSALRKEMGRAYVRSLAELASGPDAELRAELALAWLVGIGFCRSVLGSDVLLAADSERVISHVRQGISALLEEPDATRSRS</sequence>
<dbReference type="InterPro" id="IPR050109">
    <property type="entry name" value="HTH-type_TetR-like_transc_reg"/>
</dbReference>
<dbReference type="SUPFAM" id="SSF46689">
    <property type="entry name" value="Homeodomain-like"/>
    <property type="match status" value="1"/>
</dbReference>
<dbReference type="InterPro" id="IPR001647">
    <property type="entry name" value="HTH_TetR"/>
</dbReference>
<evidence type="ECO:0000313" key="6">
    <source>
        <dbReference type="EMBL" id="MFB9909281.1"/>
    </source>
</evidence>
<evidence type="ECO:0000256" key="2">
    <source>
        <dbReference type="ARBA" id="ARBA00023125"/>
    </source>
</evidence>
<dbReference type="InterPro" id="IPR023772">
    <property type="entry name" value="DNA-bd_HTH_TetR-type_CS"/>
</dbReference>
<dbReference type="EMBL" id="JBHLZU010000033">
    <property type="protein sequence ID" value="MFB9909281.1"/>
    <property type="molecule type" value="Genomic_DNA"/>
</dbReference>
<feature type="domain" description="HTH tetR-type" evidence="5">
    <location>
        <begin position="14"/>
        <end position="74"/>
    </location>
</feature>
<protein>
    <submittedName>
        <fullName evidence="6">TetR family transcriptional regulator</fullName>
    </submittedName>
</protein>
<accession>A0ABV6A814</accession>
<dbReference type="RefSeq" id="WP_377862028.1">
    <property type="nucleotide sequence ID" value="NZ_JBHLZU010000033.1"/>
</dbReference>
<gene>
    <name evidence="6" type="ORF">ACFFQA_35545</name>
</gene>
<dbReference type="Pfam" id="PF17920">
    <property type="entry name" value="TetR_C_16"/>
    <property type="match status" value="1"/>
</dbReference>
<dbReference type="PROSITE" id="PS01081">
    <property type="entry name" value="HTH_TETR_1"/>
    <property type="match status" value="1"/>
</dbReference>
<dbReference type="Gene3D" id="1.10.357.10">
    <property type="entry name" value="Tetracycline Repressor, domain 2"/>
    <property type="match status" value="1"/>
</dbReference>
<keyword evidence="2 4" id="KW-0238">DNA-binding</keyword>
<evidence type="ECO:0000259" key="5">
    <source>
        <dbReference type="PROSITE" id="PS50977"/>
    </source>
</evidence>
<dbReference type="InterPro" id="IPR036271">
    <property type="entry name" value="Tet_transcr_reg_TetR-rel_C_sf"/>
</dbReference>
<dbReference type="PRINTS" id="PR00455">
    <property type="entry name" value="HTHTETR"/>
</dbReference>
<feature type="DNA-binding region" description="H-T-H motif" evidence="4">
    <location>
        <begin position="37"/>
        <end position="56"/>
    </location>
</feature>
<reference evidence="6 7" key="1">
    <citation type="submission" date="2024-09" db="EMBL/GenBank/DDBJ databases">
        <authorList>
            <person name="Sun Q."/>
            <person name="Mori K."/>
        </authorList>
    </citation>
    <scope>NUCLEOTIDE SEQUENCE [LARGE SCALE GENOMIC DNA]</scope>
    <source>
        <strain evidence="6 7">TBRC 7907</strain>
    </source>
</reference>
<organism evidence="6 7">
    <name type="scientific">Allokutzneria oryzae</name>
    <dbReference type="NCBI Taxonomy" id="1378989"/>
    <lineage>
        <taxon>Bacteria</taxon>
        <taxon>Bacillati</taxon>
        <taxon>Actinomycetota</taxon>
        <taxon>Actinomycetes</taxon>
        <taxon>Pseudonocardiales</taxon>
        <taxon>Pseudonocardiaceae</taxon>
        <taxon>Allokutzneria</taxon>
    </lineage>
</organism>
<dbReference type="Pfam" id="PF00440">
    <property type="entry name" value="TetR_N"/>
    <property type="match status" value="1"/>
</dbReference>
<dbReference type="PANTHER" id="PTHR30055:SF234">
    <property type="entry name" value="HTH-TYPE TRANSCRIPTIONAL REGULATOR BETI"/>
    <property type="match status" value="1"/>
</dbReference>
<evidence type="ECO:0000256" key="1">
    <source>
        <dbReference type="ARBA" id="ARBA00023015"/>
    </source>
</evidence>
<keyword evidence="7" id="KW-1185">Reference proteome</keyword>
<evidence type="ECO:0000256" key="4">
    <source>
        <dbReference type="PROSITE-ProRule" id="PRU00335"/>
    </source>
</evidence>
<keyword evidence="3" id="KW-0804">Transcription</keyword>
<dbReference type="PROSITE" id="PS50977">
    <property type="entry name" value="HTH_TETR_2"/>
    <property type="match status" value="1"/>
</dbReference>
<keyword evidence="1" id="KW-0805">Transcription regulation</keyword>